<sequence length="418" mass="47017">MLNRNVHFDVSKSESFLQLSKYKFPSLQDSATEDSINESSDETKIIENTDIPNSEGNNETFNVVSESVDSLKSKSNLSLMSHPLCNSTPGPSRHPFPLTPQISATPNLFSTHPCLAKESTAPAGLSQANWPPLLLRPVLVNNTPYYTMGELGRGSTSTVQRVVDLNWRFYALKSVNLEDIDQLQLDSYQNEILVLQNLRDNSHVIHLFDFEFSPINKKLYIVMECGQLDLARIIKDNNNQPFETYHIQTYWHDMLKGVTAIHSMDIIHTDLKPNNFVLVNTKLKIIDFGIACSLNNDATSFEREGRWGTPNYMAPEMILSIPKNGSLPSQGGVCKISQSADVWSLGCILYKLAYGITPFQHIGDKIKKWIAITDPNEVISFPKDISESLLPVLISCLDRNPRKRPTCLQLLANKFLNC</sequence>
<dbReference type="GO" id="GO:0004712">
    <property type="term" value="F:protein serine/threonine/tyrosine kinase activity"/>
    <property type="evidence" value="ECO:0007669"/>
    <property type="project" value="TreeGrafter"/>
</dbReference>
<keyword evidence="1 7" id="KW-0723">Serine/threonine-protein kinase</keyword>
<accession>A0AAV7K8A6</accession>
<dbReference type="EMBL" id="JAKMXF010000133">
    <property type="protein sequence ID" value="KAI6656764.1"/>
    <property type="molecule type" value="Genomic_DNA"/>
</dbReference>
<dbReference type="Gene3D" id="1.10.510.10">
    <property type="entry name" value="Transferase(Phosphotransferase) domain 1"/>
    <property type="match status" value="1"/>
</dbReference>
<dbReference type="GO" id="GO:0034501">
    <property type="term" value="P:protein localization to kinetochore"/>
    <property type="evidence" value="ECO:0007669"/>
    <property type="project" value="TreeGrafter"/>
</dbReference>
<dbReference type="InterPro" id="IPR017441">
    <property type="entry name" value="Protein_kinase_ATP_BS"/>
</dbReference>
<dbReference type="FunFam" id="3.30.200.20:FF:000131">
    <property type="entry name" value="Dual specificity protein kinase TTK"/>
    <property type="match status" value="1"/>
</dbReference>
<dbReference type="GO" id="GO:0033316">
    <property type="term" value="P:meiotic spindle assembly checkpoint signaling"/>
    <property type="evidence" value="ECO:0007669"/>
    <property type="project" value="TreeGrafter"/>
</dbReference>
<dbReference type="PANTHER" id="PTHR22974">
    <property type="entry name" value="MIXED LINEAGE PROTEIN KINASE"/>
    <property type="match status" value="1"/>
</dbReference>
<dbReference type="SMART" id="SM00220">
    <property type="entry name" value="S_TKc"/>
    <property type="match status" value="1"/>
</dbReference>
<keyword evidence="5 6" id="KW-0067">ATP-binding</keyword>
<evidence type="ECO:0000256" key="3">
    <source>
        <dbReference type="ARBA" id="ARBA00022741"/>
    </source>
</evidence>
<dbReference type="GO" id="GO:0005524">
    <property type="term" value="F:ATP binding"/>
    <property type="evidence" value="ECO:0007669"/>
    <property type="project" value="UniProtKB-UniRule"/>
</dbReference>
<feature type="binding site" evidence="6">
    <location>
        <position position="173"/>
    </location>
    <ligand>
        <name>ATP</name>
        <dbReference type="ChEBI" id="CHEBI:30616"/>
    </ligand>
</feature>
<keyword evidence="3 6" id="KW-0547">Nucleotide-binding</keyword>
<protein>
    <recommendedName>
        <fullName evidence="9">Protein kinase domain-containing protein</fullName>
    </recommendedName>
</protein>
<dbReference type="PROSITE" id="PS50011">
    <property type="entry name" value="PROTEIN_KINASE_DOM"/>
    <property type="match status" value="1"/>
</dbReference>
<dbReference type="SUPFAM" id="SSF56112">
    <property type="entry name" value="Protein kinase-like (PK-like)"/>
    <property type="match status" value="1"/>
</dbReference>
<dbReference type="PROSITE" id="PS00107">
    <property type="entry name" value="PROTEIN_KINASE_ATP"/>
    <property type="match status" value="1"/>
</dbReference>
<feature type="compositionally biased region" description="Acidic residues" evidence="8">
    <location>
        <begin position="31"/>
        <end position="40"/>
    </location>
</feature>
<dbReference type="PROSITE" id="PS00108">
    <property type="entry name" value="PROTEIN_KINASE_ST"/>
    <property type="match status" value="1"/>
</dbReference>
<keyword evidence="11" id="KW-1185">Reference proteome</keyword>
<dbReference type="Proteomes" id="UP001165289">
    <property type="component" value="Unassembled WGS sequence"/>
</dbReference>
<dbReference type="InterPro" id="IPR008271">
    <property type="entry name" value="Ser/Thr_kinase_AS"/>
</dbReference>
<gene>
    <name evidence="10" type="ORF">LOD99_16067</name>
</gene>
<dbReference type="PANTHER" id="PTHR22974:SF21">
    <property type="entry name" value="DUAL SPECIFICITY PROTEIN KINASE TTK"/>
    <property type="match status" value="1"/>
</dbReference>
<dbReference type="GO" id="GO:0000776">
    <property type="term" value="C:kinetochore"/>
    <property type="evidence" value="ECO:0007669"/>
    <property type="project" value="TreeGrafter"/>
</dbReference>
<dbReference type="AlphaFoldDB" id="A0AAV7K8A6"/>
<evidence type="ECO:0000256" key="5">
    <source>
        <dbReference type="ARBA" id="ARBA00022840"/>
    </source>
</evidence>
<comment type="caution">
    <text evidence="10">The sequence shown here is derived from an EMBL/GenBank/DDBJ whole genome shotgun (WGS) entry which is preliminary data.</text>
</comment>
<dbReference type="InterPro" id="IPR011009">
    <property type="entry name" value="Kinase-like_dom_sf"/>
</dbReference>
<evidence type="ECO:0000256" key="2">
    <source>
        <dbReference type="ARBA" id="ARBA00022679"/>
    </source>
</evidence>
<keyword evidence="2" id="KW-0808">Transferase</keyword>
<evidence type="ECO:0000256" key="8">
    <source>
        <dbReference type="SAM" id="MobiDB-lite"/>
    </source>
</evidence>
<reference evidence="10 11" key="1">
    <citation type="journal article" date="2023" name="BMC Biol.">
        <title>The compact genome of the sponge Oopsacas minuta (Hexactinellida) is lacking key metazoan core genes.</title>
        <authorList>
            <person name="Santini S."/>
            <person name="Schenkelaars Q."/>
            <person name="Jourda C."/>
            <person name="Duchesne M."/>
            <person name="Belahbib H."/>
            <person name="Rocher C."/>
            <person name="Selva M."/>
            <person name="Riesgo A."/>
            <person name="Vervoort M."/>
            <person name="Leys S.P."/>
            <person name="Kodjabachian L."/>
            <person name="Le Bivic A."/>
            <person name="Borchiellini C."/>
            <person name="Claverie J.M."/>
            <person name="Renard E."/>
        </authorList>
    </citation>
    <scope>NUCLEOTIDE SEQUENCE [LARGE SCALE GENOMIC DNA]</scope>
    <source>
        <strain evidence="10">SPO-2</strain>
    </source>
</reference>
<dbReference type="InterPro" id="IPR000719">
    <property type="entry name" value="Prot_kinase_dom"/>
</dbReference>
<evidence type="ECO:0000256" key="1">
    <source>
        <dbReference type="ARBA" id="ARBA00022527"/>
    </source>
</evidence>
<evidence type="ECO:0000313" key="10">
    <source>
        <dbReference type="EMBL" id="KAI6656764.1"/>
    </source>
</evidence>
<evidence type="ECO:0000256" key="6">
    <source>
        <dbReference type="PROSITE-ProRule" id="PRU10141"/>
    </source>
</evidence>
<evidence type="ECO:0000256" key="7">
    <source>
        <dbReference type="RuleBase" id="RU000304"/>
    </source>
</evidence>
<feature type="region of interest" description="Disordered" evidence="8">
    <location>
        <begin position="28"/>
        <end position="58"/>
    </location>
</feature>
<evidence type="ECO:0000259" key="9">
    <source>
        <dbReference type="PROSITE" id="PS50011"/>
    </source>
</evidence>
<dbReference type="GO" id="GO:0007059">
    <property type="term" value="P:chromosome segregation"/>
    <property type="evidence" value="ECO:0007669"/>
    <property type="project" value="TreeGrafter"/>
</dbReference>
<dbReference type="GO" id="GO:0005634">
    <property type="term" value="C:nucleus"/>
    <property type="evidence" value="ECO:0007669"/>
    <property type="project" value="TreeGrafter"/>
</dbReference>
<proteinExistence type="inferred from homology"/>
<dbReference type="GO" id="GO:0004674">
    <property type="term" value="F:protein serine/threonine kinase activity"/>
    <property type="evidence" value="ECO:0007669"/>
    <property type="project" value="UniProtKB-KW"/>
</dbReference>
<organism evidence="10 11">
    <name type="scientific">Oopsacas minuta</name>
    <dbReference type="NCBI Taxonomy" id="111878"/>
    <lineage>
        <taxon>Eukaryota</taxon>
        <taxon>Metazoa</taxon>
        <taxon>Porifera</taxon>
        <taxon>Hexactinellida</taxon>
        <taxon>Hexasterophora</taxon>
        <taxon>Lyssacinosida</taxon>
        <taxon>Leucopsacidae</taxon>
        <taxon>Oopsacas</taxon>
    </lineage>
</organism>
<name>A0AAV7K8A6_9METZ</name>
<dbReference type="GO" id="GO:0007094">
    <property type="term" value="P:mitotic spindle assembly checkpoint signaling"/>
    <property type="evidence" value="ECO:0007669"/>
    <property type="project" value="TreeGrafter"/>
</dbReference>
<evidence type="ECO:0000256" key="4">
    <source>
        <dbReference type="ARBA" id="ARBA00022777"/>
    </source>
</evidence>
<keyword evidence="4" id="KW-0418">Kinase</keyword>
<evidence type="ECO:0000313" key="11">
    <source>
        <dbReference type="Proteomes" id="UP001165289"/>
    </source>
</evidence>
<dbReference type="Pfam" id="PF00069">
    <property type="entry name" value="Pkinase"/>
    <property type="match status" value="1"/>
</dbReference>
<feature type="domain" description="Protein kinase" evidence="9">
    <location>
        <begin position="145"/>
        <end position="416"/>
    </location>
</feature>
<dbReference type="Gene3D" id="3.30.200.20">
    <property type="entry name" value="Phosphorylase Kinase, domain 1"/>
    <property type="match status" value="1"/>
</dbReference>
<comment type="similarity">
    <text evidence="7">Belongs to the protein kinase superfamily.</text>
</comment>